<evidence type="ECO:0000256" key="1">
    <source>
        <dbReference type="ARBA" id="ARBA00022529"/>
    </source>
</evidence>
<dbReference type="GO" id="GO:0042742">
    <property type="term" value="P:defense response to bacterium"/>
    <property type="evidence" value="ECO:0007669"/>
    <property type="project" value="UniProtKB-KW"/>
</dbReference>
<keyword evidence="7" id="KW-1185">Reference proteome</keyword>
<dbReference type="Gene3D" id="3.10.350.10">
    <property type="entry name" value="LysM domain"/>
    <property type="match status" value="2"/>
</dbReference>
<feature type="domain" description="LysM" evidence="5">
    <location>
        <begin position="214"/>
        <end position="258"/>
    </location>
</feature>
<accession>R9IES5</accession>
<dbReference type="GO" id="GO:0031640">
    <property type="term" value="P:killing of cells of another organism"/>
    <property type="evidence" value="ECO:0007669"/>
    <property type="project" value="UniProtKB-KW"/>
</dbReference>
<comment type="caution">
    <text evidence="6">The sequence shown here is derived from an EMBL/GenBank/DDBJ whole genome shotgun (WGS) entry which is preliminary data.</text>
</comment>
<organism evidence="6 7">
    <name type="scientific">Phocaeicola sartorii</name>
    <dbReference type="NCBI Taxonomy" id="671267"/>
    <lineage>
        <taxon>Bacteria</taxon>
        <taxon>Pseudomonadati</taxon>
        <taxon>Bacteroidota</taxon>
        <taxon>Bacteroidia</taxon>
        <taxon>Bacteroidales</taxon>
        <taxon>Bacteroidaceae</taxon>
        <taxon>Phocaeicola</taxon>
    </lineage>
</organism>
<evidence type="ECO:0000259" key="5">
    <source>
        <dbReference type="PROSITE" id="PS51782"/>
    </source>
</evidence>
<evidence type="ECO:0000313" key="7">
    <source>
        <dbReference type="Proteomes" id="UP000014200"/>
    </source>
</evidence>
<gene>
    <name evidence="6" type="ORF">C802_02450</name>
</gene>
<dbReference type="PATRIC" id="fig|1235788.3.peg.2506"/>
<dbReference type="PANTHER" id="PTHR33308:SF9">
    <property type="entry name" value="PEPTIDOGLYCAN HYDROLASE FLGJ"/>
    <property type="match status" value="1"/>
</dbReference>
<dbReference type="Gene3D" id="1.10.530.10">
    <property type="match status" value="1"/>
</dbReference>
<name>R9IES5_9BACT</name>
<dbReference type="AlphaFoldDB" id="R9IES5"/>
<dbReference type="SUPFAM" id="SSF54106">
    <property type="entry name" value="LysM domain"/>
    <property type="match status" value="2"/>
</dbReference>
<dbReference type="SMART" id="SM00257">
    <property type="entry name" value="LysM"/>
    <property type="match status" value="2"/>
</dbReference>
<protein>
    <recommendedName>
        <fullName evidence="4">Peptidoglycan hydrolase</fullName>
    </recommendedName>
</protein>
<keyword evidence="1" id="KW-0929">Antimicrobial</keyword>
<dbReference type="STRING" id="1235788.C802_02450"/>
<dbReference type="HOGENOM" id="CLU_013771_1_1_10"/>
<evidence type="ECO:0000256" key="3">
    <source>
        <dbReference type="ARBA" id="ARBA00022801"/>
    </source>
</evidence>
<keyword evidence="2" id="KW-0081">Bacteriolytic enzyme</keyword>
<dbReference type="PANTHER" id="PTHR33308">
    <property type="entry name" value="PEPTIDOGLYCAN HYDROLASE FLGJ"/>
    <property type="match status" value="1"/>
</dbReference>
<keyword evidence="3" id="KW-0378">Hydrolase</keyword>
<dbReference type="InterPro" id="IPR002901">
    <property type="entry name" value="MGlyc_endo_b_GlcNAc-like_dom"/>
</dbReference>
<dbReference type="EMBL" id="ASSP01000016">
    <property type="protein sequence ID" value="EOS11875.1"/>
    <property type="molecule type" value="Genomic_DNA"/>
</dbReference>
<dbReference type="Pfam" id="PF01832">
    <property type="entry name" value="Glucosaminidase"/>
    <property type="match status" value="1"/>
</dbReference>
<dbReference type="PROSITE" id="PS51782">
    <property type="entry name" value="LYSM"/>
    <property type="match status" value="2"/>
</dbReference>
<dbReference type="InterPro" id="IPR018392">
    <property type="entry name" value="LysM"/>
</dbReference>
<evidence type="ECO:0000313" key="6">
    <source>
        <dbReference type="EMBL" id="EOS11875.1"/>
    </source>
</evidence>
<dbReference type="SMART" id="SM00047">
    <property type="entry name" value="LYZ2"/>
    <property type="match status" value="1"/>
</dbReference>
<dbReference type="Proteomes" id="UP000014200">
    <property type="component" value="Unassembled WGS sequence"/>
</dbReference>
<dbReference type="InterPro" id="IPR051056">
    <property type="entry name" value="Glycosyl_Hydrolase_73"/>
</dbReference>
<dbReference type="InterPro" id="IPR036779">
    <property type="entry name" value="LysM_dom_sf"/>
</dbReference>
<feature type="domain" description="LysM" evidence="5">
    <location>
        <begin position="270"/>
        <end position="315"/>
    </location>
</feature>
<evidence type="ECO:0000256" key="2">
    <source>
        <dbReference type="ARBA" id="ARBA00022638"/>
    </source>
</evidence>
<proteinExistence type="predicted"/>
<dbReference type="CDD" id="cd00118">
    <property type="entry name" value="LysM"/>
    <property type="match status" value="1"/>
</dbReference>
<sequence length="316" mass="37311">MILYNERNSIVAILKQFYRMKHTLKFIWVGLFCCLCHLTVEAQTRNRQYEEYIHKYKDLAIDEMRRYRIPASITLAQGLLESGAGKSTLARKSNNHFGIKCGGDWTGRTVRHDDDARNECFRAYKHPRESYEDHSKFLKGRSRYASLFKLKITDYKGWAHGLKKAGYATDPRYAYRLIDIIELYGLHKYDTKDGIKWMKEFPNPHQPYLANDLLYIVVRPGDTLKKLSKEFDISQRKLRKYNDLYKGYVLKPGDIIYLDKKHRRADKEHIVHVVRGGESMYSISQKYGIRLKNLYKMNKMKPEDPSPKVGDILRLR</sequence>
<reference evidence="6 7" key="1">
    <citation type="submission" date="2013-04" db="EMBL/GenBank/DDBJ databases">
        <title>The Genome Sequence of Bacteroides massiliensis dnLKV3.</title>
        <authorList>
            <consortium name="The Broad Institute Genomics Platform"/>
            <consortium name="The Broad Institute Genome Sequencing Center for Infectious Disease"/>
            <person name="Earl A."/>
            <person name="Xavier R."/>
            <person name="Kuhn K."/>
            <person name="Stappenbeck T."/>
            <person name="Walker B."/>
            <person name="Young S."/>
            <person name="Zeng Q."/>
            <person name="Gargeya S."/>
            <person name="Fitzgerald M."/>
            <person name="Haas B."/>
            <person name="Abouelleil A."/>
            <person name="Allen A.W."/>
            <person name="Alvarado L."/>
            <person name="Arachchi H.M."/>
            <person name="Berlin A.M."/>
            <person name="Chapman S.B."/>
            <person name="Gainer-Dewar J."/>
            <person name="Goldberg J."/>
            <person name="Griggs A."/>
            <person name="Gujja S."/>
            <person name="Hansen M."/>
            <person name="Howarth C."/>
            <person name="Imamovic A."/>
            <person name="Ireland A."/>
            <person name="Larimer J."/>
            <person name="McCowan C."/>
            <person name="Murphy C."/>
            <person name="Pearson M."/>
            <person name="Poon T.W."/>
            <person name="Priest M."/>
            <person name="Roberts A."/>
            <person name="Saif S."/>
            <person name="Shea T."/>
            <person name="Sisk P."/>
            <person name="Sykes S."/>
            <person name="Wortman J."/>
            <person name="Nusbaum C."/>
            <person name="Birren B."/>
        </authorList>
    </citation>
    <scope>NUCLEOTIDE SEQUENCE [LARGE SCALE GENOMIC DNA]</scope>
    <source>
        <strain evidence="7">dnLKV3</strain>
    </source>
</reference>
<dbReference type="GO" id="GO:0004040">
    <property type="term" value="F:amidase activity"/>
    <property type="evidence" value="ECO:0007669"/>
    <property type="project" value="InterPro"/>
</dbReference>
<dbReference type="Pfam" id="PF01476">
    <property type="entry name" value="LysM"/>
    <property type="match status" value="2"/>
</dbReference>
<evidence type="ECO:0000256" key="4">
    <source>
        <dbReference type="ARBA" id="ARBA00032108"/>
    </source>
</evidence>